<reference evidence="2 3" key="1">
    <citation type="submission" date="2014-05" db="EMBL/GenBank/DDBJ databases">
        <title>Draft Genome Sequence of Kitasatospora cheerisanensis KCTC 2395.</title>
        <authorList>
            <person name="Nam D.H."/>
        </authorList>
    </citation>
    <scope>NUCLEOTIDE SEQUENCE [LARGE SCALE GENOMIC DNA]</scope>
    <source>
        <strain evidence="2 3">KCTC 2395</strain>
    </source>
</reference>
<evidence type="ECO:0000313" key="2">
    <source>
        <dbReference type="EMBL" id="KDN87841.1"/>
    </source>
</evidence>
<evidence type="ECO:0000256" key="1">
    <source>
        <dbReference type="SAM" id="MobiDB-lite"/>
    </source>
</evidence>
<dbReference type="AlphaFoldDB" id="A0A066ZC02"/>
<dbReference type="Proteomes" id="UP000027178">
    <property type="component" value="Unassembled WGS sequence"/>
</dbReference>
<protein>
    <submittedName>
        <fullName evidence="2">Uncharacterized protein</fullName>
    </submittedName>
</protein>
<sequence>MDVPAGVAPGLLHASPDTASPICLTPNTATPRPSFSQYSRSHTVRHIPRTELPHGDGF</sequence>
<feature type="compositionally biased region" description="Basic and acidic residues" evidence="1">
    <location>
        <begin position="48"/>
        <end position="58"/>
    </location>
</feature>
<feature type="compositionally biased region" description="Polar residues" evidence="1">
    <location>
        <begin position="26"/>
        <end position="41"/>
    </location>
</feature>
<keyword evidence="3" id="KW-1185">Reference proteome</keyword>
<dbReference type="HOGENOM" id="CLU_2973421_0_0_11"/>
<dbReference type="EMBL" id="JNBY01000015">
    <property type="protein sequence ID" value="KDN87841.1"/>
    <property type="molecule type" value="Genomic_DNA"/>
</dbReference>
<feature type="region of interest" description="Disordered" evidence="1">
    <location>
        <begin position="26"/>
        <end position="58"/>
    </location>
</feature>
<accession>A0A066ZC02</accession>
<proteinExistence type="predicted"/>
<organism evidence="2 3">
    <name type="scientific">Kitasatospora cheerisanensis KCTC 2395</name>
    <dbReference type="NCBI Taxonomy" id="1348663"/>
    <lineage>
        <taxon>Bacteria</taxon>
        <taxon>Bacillati</taxon>
        <taxon>Actinomycetota</taxon>
        <taxon>Actinomycetes</taxon>
        <taxon>Kitasatosporales</taxon>
        <taxon>Streptomycetaceae</taxon>
        <taxon>Kitasatospora</taxon>
    </lineage>
</organism>
<comment type="caution">
    <text evidence="2">The sequence shown here is derived from an EMBL/GenBank/DDBJ whole genome shotgun (WGS) entry which is preliminary data.</text>
</comment>
<name>A0A066ZC02_9ACTN</name>
<evidence type="ECO:0000313" key="3">
    <source>
        <dbReference type="Proteomes" id="UP000027178"/>
    </source>
</evidence>
<gene>
    <name evidence="2" type="ORF">KCH_04880</name>
</gene>